<gene>
    <name evidence="6" type="ORF">A2215_03235</name>
</gene>
<dbReference type="Proteomes" id="UP000178583">
    <property type="component" value="Unassembled WGS sequence"/>
</dbReference>
<comment type="subcellular location">
    <subcellularLocation>
        <location evidence="1">Membrane</location>
        <topology evidence="1">Multi-pass membrane protein</topology>
    </subcellularLocation>
</comment>
<evidence type="ECO:0000256" key="5">
    <source>
        <dbReference type="SAM" id="Phobius"/>
    </source>
</evidence>
<sequence length="100" mass="11245">MARRSQILAVLSYLWILVVIPLLYRKSDSYVNYHMKQGLGLLSLWVILPFLLWIPIVGWALGLVDLALALILLVIGFDRAALGKERALPVIGKFCEKIAL</sequence>
<proteinExistence type="predicted"/>
<organism evidence="6 7">
    <name type="scientific">Candidatus Berkelbacteria bacterium RIFOXYA2_FULL_43_10</name>
    <dbReference type="NCBI Taxonomy" id="1797472"/>
    <lineage>
        <taxon>Bacteria</taxon>
        <taxon>Candidatus Berkelbacteria</taxon>
    </lineage>
</organism>
<dbReference type="EMBL" id="MEZY01000009">
    <property type="protein sequence ID" value="OGD65603.1"/>
    <property type="molecule type" value="Genomic_DNA"/>
</dbReference>
<reference evidence="6 7" key="1">
    <citation type="journal article" date="2016" name="Nat. Commun.">
        <title>Thousands of microbial genomes shed light on interconnected biogeochemical processes in an aquifer system.</title>
        <authorList>
            <person name="Anantharaman K."/>
            <person name="Brown C.T."/>
            <person name="Hug L.A."/>
            <person name="Sharon I."/>
            <person name="Castelle C.J."/>
            <person name="Probst A.J."/>
            <person name="Thomas B.C."/>
            <person name="Singh A."/>
            <person name="Wilkins M.J."/>
            <person name="Karaoz U."/>
            <person name="Brodie E.L."/>
            <person name="Williams K.H."/>
            <person name="Hubbard S.S."/>
            <person name="Banfield J.F."/>
        </authorList>
    </citation>
    <scope>NUCLEOTIDE SEQUENCE [LARGE SCALE GENOMIC DNA]</scope>
</reference>
<keyword evidence="3 5" id="KW-1133">Transmembrane helix</keyword>
<feature type="transmembrane region" description="Helical" evidence="5">
    <location>
        <begin position="44"/>
        <end position="77"/>
    </location>
</feature>
<name>A0A1F5EE23_9BACT</name>
<comment type="caution">
    <text evidence="6">The sequence shown here is derived from an EMBL/GenBank/DDBJ whole genome shotgun (WGS) entry which is preliminary data.</text>
</comment>
<evidence type="ECO:0000256" key="2">
    <source>
        <dbReference type="ARBA" id="ARBA00022692"/>
    </source>
</evidence>
<feature type="transmembrane region" description="Helical" evidence="5">
    <location>
        <begin position="7"/>
        <end position="24"/>
    </location>
</feature>
<accession>A0A1F5EE23</accession>
<evidence type="ECO:0000256" key="3">
    <source>
        <dbReference type="ARBA" id="ARBA00022989"/>
    </source>
</evidence>
<dbReference type="STRING" id="1797472.A2215_03235"/>
<evidence type="ECO:0000313" key="7">
    <source>
        <dbReference type="Proteomes" id="UP000178583"/>
    </source>
</evidence>
<evidence type="ECO:0000256" key="1">
    <source>
        <dbReference type="ARBA" id="ARBA00004141"/>
    </source>
</evidence>
<evidence type="ECO:0000313" key="6">
    <source>
        <dbReference type="EMBL" id="OGD65603.1"/>
    </source>
</evidence>
<keyword evidence="4 5" id="KW-0472">Membrane</keyword>
<keyword evidence="2 5" id="KW-0812">Transmembrane</keyword>
<dbReference type="AlphaFoldDB" id="A0A1F5EE23"/>
<dbReference type="Pfam" id="PF09685">
    <property type="entry name" value="MamF_MmsF"/>
    <property type="match status" value="1"/>
</dbReference>
<evidence type="ECO:0000256" key="4">
    <source>
        <dbReference type="ARBA" id="ARBA00023136"/>
    </source>
</evidence>
<protein>
    <submittedName>
        <fullName evidence="6">Uncharacterized protein</fullName>
    </submittedName>
</protein>
<dbReference type="InterPro" id="IPR019109">
    <property type="entry name" value="MamF_MmsF"/>
</dbReference>